<reference evidence="3" key="1">
    <citation type="submission" date="2016-10" db="EMBL/GenBank/DDBJ databases">
        <authorList>
            <person name="Varghese N."/>
            <person name="Submissions S."/>
        </authorList>
    </citation>
    <scope>NUCLEOTIDE SEQUENCE [LARGE SCALE GENOMIC DNA]</scope>
    <source>
        <strain evidence="3">CGMCC 4.3525</strain>
    </source>
</reference>
<evidence type="ECO:0000313" key="3">
    <source>
        <dbReference type="Proteomes" id="UP000199352"/>
    </source>
</evidence>
<proteinExistence type="predicted"/>
<dbReference type="EMBL" id="FOFR01000019">
    <property type="protein sequence ID" value="SER99626.1"/>
    <property type="molecule type" value="Genomic_DNA"/>
</dbReference>
<dbReference type="AlphaFoldDB" id="A0A1H9TR10"/>
<sequence length="91" mass="10283">MSDSIECPHCGRRFTPGDGPESTRKVHPTVVRWLTEELTWSGEEPTERMYASYLYSFGEEPVSRSRFVDDLAHLGVPETINAQGIAVLTRK</sequence>
<accession>A0A1H9TR10</accession>
<evidence type="ECO:0000313" key="2">
    <source>
        <dbReference type="EMBL" id="SER99626.1"/>
    </source>
</evidence>
<protein>
    <submittedName>
        <fullName evidence="2">Uncharacterized protein</fullName>
    </submittedName>
</protein>
<evidence type="ECO:0000256" key="1">
    <source>
        <dbReference type="SAM" id="MobiDB-lite"/>
    </source>
</evidence>
<dbReference type="STRING" id="402600.SAMN05216188_11921"/>
<keyword evidence="3" id="KW-1185">Reference proteome</keyword>
<gene>
    <name evidence="2" type="ORF">SAMN05216188_11921</name>
</gene>
<name>A0A1H9TR10_9PSEU</name>
<dbReference type="Proteomes" id="UP000199352">
    <property type="component" value="Unassembled WGS sequence"/>
</dbReference>
<feature type="region of interest" description="Disordered" evidence="1">
    <location>
        <begin position="1"/>
        <end position="25"/>
    </location>
</feature>
<organism evidence="2 3">
    <name type="scientific">Lentzea xinjiangensis</name>
    <dbReference type="NCBI Taxonomy" id="402600"/>
    <lineage>
        <taxon>Bacteria</taxon>
        <taxon>Bacillati</taxon>
        <taxon>Actinomycetota</taxon>
        <taxon>Actinomycetes</taxon>
        <taxon>Pseudonocardiales</taxon>
        <taxon>Pseudonocardiaceae</taxon>
        <taxon>Lentzea</taxon>
    </lineage>
</organism>